<organism evidence="1 2">
    <name type="scientific">Colocasia esculenta</name>
    <name type="common">Wild taro</name>
    <name type="synonym">Arum esculentum</name>
    <dbReference type="NCBI Taxonomy" id="4460"/>
    <lineage>
        <taxon>Eukaryota</taxon>
        <taxon>Viridiplantae</taxon>
        <taxon>Streptophyta</taxon>
        <taxon>Embryophyta</taxon>
        <taxon>Tracheophyta</taxon>
        <taxon>Spermatophyta</taxon>
        <taxon>Magnoliopsida</taxon>
        <taxon>Liliopsida</taxon>
        <taxon>Araceae</taxon>
        <taxon>Aroideae</taxon>
        <taxon>Colocasieae</taxon>
        <taxon>Colocasia</taxon>
    </lineage>
</organism>
<comment type="caution">
    <text evidence="1">The sequence shown here is derived from an EMBL/GenBank/DDBJ whole genome shotgun (WGS) entry which is preliminary data.</text>
</comment>
<protein>
    <submittedName>
        <fullName evidence="1">Uncharacterized protein</fullName>
    </submittedName>
</protein>
<sequence length="209" mass="23203">MLWAKLQNLRKSPATHMSLAIHWPPRPHKDDPNDRNVTDSVYLCAVEPARFQFSQCAPEGAAHYDTGSCGSVGSLRVSWSFVTPCWLCLAAVSSTLLLRFSSTLLRFVSWVSESGFGLLVGYRSCFHFLLFLAAGVALLKLSLHPYVDSLQLELVAVCSYNFIAKDYISQVASVKVVNRASLSFLLLVFVKLYIKEKLTQISKVGSISH</sequence>
<name>A0A843ULH4_COLES</name>
<evidence type="ECO:0000313" key="2">
    <source>
        <dbReference type="Proteomes" id="UP000652761"/>
    </source>
</evidence>
<proteinExistence type="predicted"/>
<accession>A0A843ULH4</accession>
<gene>
    <name evidence="1" type="ORF">Taro_015525</name>
</gene>
<dbReference type="EMBL" id="NMUH01000670">
    <property type="protein sequence ID" value="MQL83046.1"/>
    <property type="molecule type" value="Genomic_DNA"/>
</dbReference>
<dbReference type="Proteomes" id="UP000652761">
    <property type="component" value="Unassembled WGS sequence"/>
</dbReference>
<dbReference type="AlphaFoldDB" id="A0A843ULH4"/>
<keyword evidence="2" id="KW-1185">Reference proteome</keyword>
<evidence type="ECO:0000313" key="1">
    <source>
        <dbReference type="EMBL" id="MQL83046.1"/>
    </source>
</evidence>
<reference evidence="1" key="1">
    <citation type="submission" date="2017-07" db="EMBL/GenBank/DDBJ databases">
        <title>Taro Niue Genome Assembly and Annotation.</title>
        <authorList>
            <person name="Atibalentja N."/>
            <person name="Keating K."/>
            <person name="Fields C.J."/>
        </authorList>
    </citation>
    <scope>NUCLEOTIDE SEQUENCE</scope>
    <source>
        <strain evidence="1">Niue_2</strain>
        <tissue evidence="1">Leaf</tissue>
    </source>
</reference>